<comment type="similarity">
    <text evidence="1">Belongs to the Gfo/Idh/MocA family.</text>
</comment>
<sequence>MTGFPESLPIARTPDPTSAPALRWGVLGTGWIAERFVGSLQRHSSQRVVAVGSRGSAGAASFAERVGIERAHGGYEALVADPEVDVVYVATPHNVHLPCALLALEAGKHTLVEKPIGLNAGQAREIAEVAQRRELFCMEAYWTAFLPKFDVLRQILDAGVLGELTAVVADFGEWFPDDHRIRRPALAGGPMLDLGTYLVSFVLDVLGSPDHVLARGVPTGTGVNGQTAMIMTRGRQQAVLHTSLLSNTPTAATIAGSQATIRIDGPFYQPGGFTLTASDLTASLRYEEPLDKHEALHFQAAEVARRINAGETGSPLRPLSVSIEVLRVMDEVRRQTGDLFREERDGR</sequence>
<name>A0ABP7AJN6_9ACTN</name>
<dbReference type="Pfam" id="PF01408">
    <property type="entry name" value="GFO_IDH_MocA"/>
    <property type="match status" value="1"/>
</dbReference>
<dbReference type="Proteomes" id="UP001501490">
    <property type="component" value="Unassembled WGS sequence"/>
</dbReference>
<gene>
    <name evidence="5" type="ORF">GCM10022236_40180</name>
</gene>
<protein>
    <submittedName>
        <fullName evidence="5">Gfo/Idh/MocA family oxidoreductase</fullName>
    </submittedName>
</protein>
<evidence type="ECO:0000259" key="4">
    <source>
        <dbReference type="Pfam" id="PF22725"/>
    </source>
</evidence>
<dbReference type="PANTHER" id="PTHR22604:SF105">
    <property type="entry name" value="TRANS-1,2-DIHYDROBENZENE-1,2-DIOL DEHYDROGENASE"/>
    <property type="match status" value="1"/>
</dbReference>
<dbReference type="EMBL" id="BAABAB010000033">
    <property type="protein sequence ID" value="GAA3633560.1"/>
    <property type="molecule type" value="Genomic_DNA"/>
</dbReference>
<proteinExistence type="inferred from homology"/>
<dbReference type="InterPro" id="IPR055170">
    <property type="entry name" value="GFO_IDH_MocA-like_dom"/>
</dbReference>
<feature type="domain" description="GFO/IDH/MocA-like oxidoreductase" evidence="4">
    <location>
        <begin position="152"/>
        <end position="262"/>
    </location>
</feature>
<organism evidence="5 6">
    <name type="scientific">Microlunatus ginsengisoli</name>
    <dbReference type="NCBI Taxonomy" id="363863"/>
    <lineage>
        <taxon>Bacteria</taxon>
        <taxon>Bacillati</taxon>
        <taxon>Actinomycetota</taxon>
        <taxon>Actinomycetes</taxon>
        <taxon>Propionibacteriales</taxon>
        <taxon>Propionibacteriaceae</taxon>
        <taxon>Microlunatus</taxon>
    </lineage>
</organism>
<dbReference type="Gene3D" id="3.40.50.720">
    <property type="entry name" value="NAD(P)-binding Rossmann-like Domain"/>
    <property type="match status" value="1"/>
</dbReference>
<dbReference type="PANTHER" id="PTHR22604">
    <property type="entry name" value="OXIDOREDUCTASES"/>
    <property type="match status" value="1"/>
</dbReference>
<evidence type="ECO:0000256" key="2">
    <source>
        <dbReference type="ARBA" id="ARBA00023002"/>
    </source>
</evidence>
<evidence type="ECO:0000313" key="5">
    <source>
        <dbReference type="EMBL" id="GAA3633560.1"/>
    </source>
</evidence>
<dbReference type="SUPFAM" id="SSF55347">
    <property type="entry name" value="Glyceraldehyde-3-phosphate dehydrogenase-like, C-terminal domain"/>
    <property type="match status" value="1"/>
</dbReference>
<evidence type="ECO:0000256" key="1">
    <source>
        <dbReference type="ARBA" id="ARBA00010928"/>
    </source>
</evidence>
<comment type="caution">
    <text evidence="5">The sequence shown here is derived from an EMBL/GenBank/DDBJ whole genome shotgun (WGS) entry which is preliminary data.</text>
</comment>
<dbReference type="SUPFAM" id="SSF51735">
    <property type="entry name" value="NAD(P)-binding Rossmann-fold domains"/>
    <property type="match status" value="1"/>
</dbReference>
<accession>A0ABP7AJN6</accession>
<dbReference type="InterPro" id="IPR000683">
    <property type="entry name" value="Gfo/Idh/MocA-like_OxRdtase_N"/>
</dbReference>
<dbReference type="RefSeq" id="WP_344807936.1">
    <property type="nucleotide sequence ID" value="NZ_BAABAB010000033.1"/>
</dbReference>
<dbReference type="InterPro" id="IPR036291">
    <property type="entry name" value="NAD(P)-bd_dom_sf"/>
</dbReference>
<reference evidence="6" key="1">
    <citation type="journal article" date="2019" name="Int. J. Syst. Evol. Microbiol.">
        <title>The Global Catalogue of Microorganisms (GCM) 10K type strain sequencing project: providing services to taxonomists for standard genome sequencing and annotation.</title>
        <authorList>
            <consortium name="The Broad Institute Genomics Platform"/>
            <consortium name="The Broad Institute Genome Sequencing Center for Infectious Disease"/>
            <person name="Wu L."/>
            <person name="Ma J."/>
        </authorList>
    </citation>
    <scope>NUCLEOTIDE SEQUENCE [LARGE SCALE GENOMIC DNA]</scope>
    <source>
        <strain evidence="6">JCM 16929</strain>
    </source>
</reference>
<keyword evidence="2" id="KW-0560">Oxidoreductase</keyword>
<dbReference type="Pfam" id="PF22725">
    <property type="entry name" value="GFO_IDH_MocA_C3"/>
    <property type="match status" value="1"/>
</dbReference>
<dbReference type="Gene3D" id="3.30.360.10">
    <property type="entry name" value="Dihydrodipicolinate Reductase, domain 2"/>
    <property type="match status" value="1"/>
</dbReference>
<feature type="domain" description="Gfo/Idh/MocA-like oxidoreductase N-terminal" evidence="3">
    <location>
        <begin position="22"/>
        <end position="140"/>
    </location>
</feature>
<evidence type="ECO:0000313" key="6">
    <source>
        <dbReference type="Proteomes" id="UP001501490"/>
    </source>
</evidence>
<evidence type="ECO:0000259" key="3">
    <source>
        <dbReference type="Pfam" id="PF01408"/>
    </source>
</evidence>
<dbReference type="InterPro" id="IPR050984">
    <property type="entry name" value="Gfo/Idh/MocA_domain"/>
</dbReference>
<keyword evidence="6" id="KW-1185">Reference proteome</keyword>